<feature type="domain" description="EamA" evidence="7">
    <location>
        <begin position="174"/>
        <end position="310"/>
    </location>
</feature>
<feature type="transmembrane region" description="Helical" evidence="6">
    <location>
        <begin position="292"/>
        <end position="310"/>
    </location>
</feature>
<dbReference type="HOGENOM" id="CLU_033863_9_0_4"/>
<gene>
    <name evidence="8" type="ordered locus">NE0381</name>
</gene>
<dbReference type="STRING" id="228410.NE0381"/>
<reference evidence="8 9" key="1">
    <citation type="journal article" date="2003" name="J. Bacteriol.">
        <title>Complete genome sequence of the ammonia-oxidizing bacterium and obligate chemolithoautotroph Nitrosomonas europaea.</title>
        <authorList>
            <person name="Chain P."/>
            <person name="Lamerdin J."/>
            <person name="Larimer F."/>
            <person name="Regala W."/>
            <person name="Land M."/>
            <person name="Hauser L."/>
            <person name="Hooper A."/>
            <person name="Klotz M."/>
            <person name="Norton J."/>
            <person name="Sayavedra-Soto L."/>
            <person name="Arciero D."/>
            <person name="Hommes N."/>
            <person name="Whittaker M."/>
            <person name="Arp D."/>
        </authorList>
    </citation>
    <scope>NUCLEOTIDE SEQUENCE [LARGE SCALE GENOMIC DNA]</scope>
    <source>
        <strain evidence="9">ATCC 19718 / CIP 103999 / KCTC 2705 / NBRC 14298</strain>
    </source>
</reference>
<dbReference type="SUPFAM" id="SSF103481">
    <property type="entry name" value="Multidrug resistance efflux transporter EmrE"/>
    <property type="match status" value="2"/>
</dbReference>
<keyword evidence="3 6" id="KW-0812">Transmembrane</keyword>
<feature type="transmembrane region" description="Helical" evidence="6">
    <location>
        <begin position="25"/>
        <end position="49"/>
    </location>
</feature>
<evidence type="ECO:0000256" key="3">
    <source>
        <dbReference type="ARBA" id="ARBA00022692"/>
    </source>
</evidence>
<dbReference type="InterPro" id="IPR051258">
    <property type="entry name" value="Diverse_Substrate_Transporter"/>
</dbReference>
<keyword evidence="4 6" id="KW-1133">Transmembrane helix</keyword>
<feature type="transmembrane region" description="Helical" evidence="6">
    <location>
        <begin position="205"/>
        <end position="224"/>
    </location>
</feature>
<dbReference type="InterPro" id="IPR037185">
    <property type="entry name" value="EmrE-like"/>
</dbReference>
<feature type="domain" description="EamA" evidence="7">
    <location>
        <begin position="26"/>
        <end position="161"/>
    </location>
</feature>
<evidence type="ECO:0000256" key="2">
    <source>
        <dbReference type="ARBA" id="ARBA00022475"/>
    </source>
</evidence>
<dbReference type="PANTHER" id="PTHR42920">
    <property type="entry name" value="OS03G0707200 PROTEIN-RELATED"/>
    <property type="match status" value="1"/>
</dbReference>
<dbReference type="Pfam" id="PF00892">
    <property type="entry name" value="EamA"/>
    <property type="match status" value="2"/>
</dbReference>
<proteinExistence type="predicted"/>
<dbReference type="GO" id="GO:0005886">
    <property type="term" value="C:plasma membrane"/>
    <property type="evidence" value="ECO:0007669"/>
    <property type="project" value="UniProtKB-SubCell"/>
</dbReference>
<keyword evidence="2" id="KW-1003">Cell membrane</keyword>
<dbReference type="PANTHER" id="PTHR42920:SF5">
    <property type="entry name" value="EAMA DOMAIN-CONTAINING PROTEIN"/>
    <property type="match status" value="1"/>
</dbReference>
<dbReference type="EMBL" id="AL954747">
    <property type="protein sequence ID" value="CAD84292.1"/>
    <property type="molecule type" value="Genomic_DNA"/>
</dbReference>
<protein>
    <submittedName>
        <fullName evidence="8">Integral membrane protein, DUF6</fullName>
    </submittedName>
</protein>
<name>Q82XA6_NITEU</name>
<evidence type="ECO:0000256" key="5">
    <source>
        <dbReference type="ARBA" id="ARBA00023136"/>
    </source>
</evidence>
<evidence type="ECO:0000256" key="4">
    <source>
        <dbReference type="ARBA" id="ARBA00022989"/>
    </source>
</evidence>
<dbReference type="eggNOG" id="COG0697">
    <property type="taxonomic scope" value="Bacteria"/>
</dbReference>
<sequence>MIEYRIFRFPMYPLLARFFSSHQQALGVLFALLSAIGFSAKAIFIKLAYVEPVDAVTLLALRMVFSVPFFVFAMLHGRAQATPMARHDWLAVLLLGLVGYYLASFLDFLGLQYISAGLERMILFLYPTMVVLISALVFRAAIGRRVWFALLLSYVGIGLVFVHDFHITSDGLFMGSSLVFASALAYAIYLIGAGHTIARIGSMRFTAYAMTVACLACIAQFLLTHPLDDLQQSTRVYGLSIGMALFSTVMPAFALAAAMRRIGSMQTSMIGALGPVATIYLAYVFLAEQLSLTQLAGSGLVLIGVMMISMRKME</sequence>
<dbReference type="AlphaFoldDB" id="Q82XA6"/>
<feature type="transmembrane region" description="Helical" evidence="6">
    <location>
        <begin position="146"/>
        <end position="166"/>
    </location>
</feature>
<feature type="transmembrane region" description="Helical" evidence="6">
    <location>
        <begin position="269"/>
        <end position="286"/>
    </location>
</feature>
<evidence type="ECO:0000313" key="8">
    <source>
        <dbReference type="EMBL" id="CAD84292.1"/>
    </source>
</evidence>
<feature type="transmembrane region" description="Helical" evidence="6">
    <location>
        <begin position="121"/>
        <end position="139"/>
    </location>
</feature>
<evidence type="ECO:0000259" key="7">
    <source>
        <dbReference type="Pfam" id="PF00892"/>
    </source>
</evidence>
<evidence type="ECO:0000256" key="1">
    <source>
        <dbReference type="ARBA" id="ARBA00004651"/>
    </source>
</evidence>
<feature type="transmembrane region" description="Helical" evidence="6">
    <location>
        <begin position="236"/>
        <end position="257"/>
    </location>
</feature>
<feature type="transmembrane region" description="Helical" evidence="6">
    <location>
        <begin position="89"/>
        <end position="115"/>
    </location>
</feature>
<dbReference type="KEGG" id="neu:NE0381"/>
<dbReference type="Gene3D" id="1.10.3730.20">
    <property type="match status" value="1"/>
</dbReference>
<dbReference type="Proteomes" id="UP000001416">
    <property type="component" value="Chromosome"/>
</dbReference>
<evidence type="ECO:0000256" key="6">
    <source>
        <dbReference type="SAM" id="Phobius"/>
    </source>
</evidence>
<evidence type="ECO:0000313" key="9">
    <source>
        <dbReference type="Proteomes" id="UP000001416"/>
    </source>
</evidence>
<feature type="transmembrane region" description="Helical" evidence="6">
    <location>
        <begin position="55"/>
        <end position="77"/>
    </location>
</feature>
<accession>Q82XA6</accession>
<feature type="transmembrane region" description="Helical" evidence="6">
    <location>
        <begin position="172"/>
        <end position="193"/>
    </location>
</feature>
<dbReference type="InterPro" id="IPR000620">
    <property type="entry name" value="EamA_dom"/>
</dbReference>
<comment type="subcellular location">
    <subcellularLocation>
        <location evidence="1">Cell membrane</location>
        <topology evidence="1">Multi-pass membrane protein</topology>
    </subcellularLocation>
</comment>
<keyword evidence="9" id="KW-1185">Reference proteome</keyword>
<organism evidence="8 9">
    <name type="scientific">Nitrosomonas europaea (strain ATCC 19718 / CIP 103999 / KCTC 2705 / NBRC 14298)</name>
    <dbReference type="NCBI Taxonomy" id="228410"/>
    <lineage>
        <taxon>Bacteria</taxon>
        <taxon>Pseudomonadati</taxon>
        <taxon>Pseudomonadota</taxon>
        <taxon>Betaproteobacteria</taxon>
        <taxon>Nitrosomonadales</taxon>
        <taxon>Nitrosomonadaceae</taxon>
        <taxon>Nitrosomonas</taxon>
    </lineage>
</organism>
<dbReference type="PhylomeDB" id="Q82XA6"/>
<keyword evidence="5 6" id="KW-0472">Membrane</keyword>